<name>A0A914DHM5_9BILA</name>
<dbReference type="InterPro" id="IPR036071">
    <property type="entry name" value="AMMECR1_dom_sf"/>
</dbReference>
<sequence>MPSYCFDVILARMNGEAIPKCIEKYPNIPNENYPLFVTWKKGYNKDLRGCIGTFSRDLSLHQGLHDYAQNSAFKDSRFQPINHSEVSALHCGVSILVKFEPAENYRDWIIGIHGIRIDFQQYGRRLSAVYLPEVAEEQGWEHTETIDHLMRKGGFEGHITETDRFAISIERFQSEKVNLSFDEYVLYKKQKGLPIPITSHKNGFFKNHRRH</sequence>
<proteinExistence type="predicted"/>
<feature type="domain" description="AMMECR1" evidence="1">
    <location>
        <begin position="1"/>
        <end position="188"/>
    </location>
</feature>
<accession>A0A914DHM5</accession>
<dbReference type="InterPro" id="IPR027485">
    <property type="entry name" value="AMMECR1_N"/>
</dbReference>
<dbReference type="InterPro" id="IPR002733">
    <property type="entry name" value="AMMECR1_domain"/>
</dbReference>
<dbReference type="Proteomes" id="UP000887540">
    <property type="component" value="Unplaced"/>
</dbReference>
<keyword evidence="2" id="KW-1185">Reference proteome</keyword>
<organism evidence="2 3">
    <name type="scientific">Acrobeloides nanus</name>
    <dbReference type="NCBI Taxonomy" id="290746"/>
    <lineage>
        <taxon>Eukaryota</taxon>
        <taxon>Metazoa</taxon>
        <taxon>Ecdysozoa</taxon>
        <taxon>Nematoda</taxon>
        <taxon>Chromadorea</taxon>
        <taxon>Rhabditida</taxon>
        <taxon>Tylenchina</taxon>
        <taxon>Cephalobomorpha</taxon>
        <taxon>Cephaloboidea</taxon>
        <taxon>Cephalobidae</taxon>
        <taxon>Acrobeloides</taxon>
    </lineage>
</organism>
<dbReference type="Gene3D" id="3.30.700.20">
    <property type="entry name" value="Hypothetical protein ph0010, domain 1"/>
    <property type="match status" value="1"/>
</dbReference>
<dbReference type="PANTHER" id="PTHR13016">
    <property type="entry name" value="AMMECR1 HOMOLOG"/>
    <property type="match status" value="1"/>
</dbReference>
<evidence type="ECO:0000313" key="2">
    <source>
        <dbReference type="Proteomes" id="UP000887540"/>
    </source>
</evidence>
<evidence type="ECO:0000313" key="3">
    <source>
        <dbReference type="WBParaSite" id="ACRNAN_scaffold2764.g22269.t1"/>
    </source>
</evidence>
<dbReference type="PANTHER" id="PTHR13016:SF0">
    <property type="entry name" value="AMME SYNDROME CANDIDATE GENE 1 PROTEIN"/>
    <property type="match status" value="1"/>
</dbReference>
<dbReference type="SUPFAM" id="SSF143447">
    <property type="entry name" value="AMMECR1-like"/>
    <property type="match status" value="1"/>
</dbReference>
<dbReference type="Pfam" id="PF01871">
    <property type="entry name" value="AMMECR1"/>
    <property type="match status" value="1"/>
</dbReference>
<dbReference type="WBParaSite" id="ACRNAN_scaffold2764.g22269.t1">
    <property type="protein sequence ID" value="ACRNAN_scaffold2764.g22269.t1"/>
    <property type="gene ID" value="ACRNAN_scaffold2764.g22269"/>
</dbReference>
<evidence type="ECO:0000259" key="1">
    <source>
        <dbReference type="PROSITE" id="PS51112"/>
    </source>
</evidence>
<dbReference type="PROSITE" id="PS51112">
    <property type="entry name" value="AMMECR1"/>
    <property type="match status" value="1"/>
</dbReference>
<dbReference type="InterPro" id="IPR023473">
    <property type="entry name" value="AMMECR1"/>
</dbReference>
<dbReference type="NCBIfam" id="TIGR00296">
    <property type="entry name" value="TIGR00296 family protein"/>
    <property type="match status" value="1"/>
</dbReference>
<reference evidence="3" key="1">
    <citation type="submission" date="2022-11" db="UniProtKB">
        <authorList>
            <consortium name="WormBaseParasite"/>
        </authorList>
    </citation>
    <scope>IDENTIFICATION</scope>
</reference>
<dbReference type="AlphaFoldDB" id="A0A914DHM5"/>
<protein>
    <submittedName>
        <fullName evidence="3">AMMECR1 domain-containing protein</fullName>
    </submittedName>
</protein>